<reference evidence="2" key="2">
    <citation type="journal article" date="2015" name="Fish Shellfish Immunol.">
        <title>Early steps in the European eel (Anguilla anguilla)-Vibrio vulnificus interaction in the gills: Role of the RtxA13 toxin.</title>
        <authorList>
            <person name="Callol A."/>
            <person name="Pajuelo D."/>
            <person name="Ebbesson L."/>
            <person name="Teles M."/>
            <person name="MacKenzie S."/>
            <person name="Amaro C."/>
        </authorList>
    </citation>
    <scope>NUCLEOTIDE SEQUENCE</scope>
</reference>
<evidence type="ECO:0000313" key="2">
    <source>
        <dbReference type="EMBL" id="JAH06980.1"/>
    </source>
</evidence>
<protein>
    <submittedName>
        <fullName evidence="2">Uncharacterized protein</fullName>
    </submittedName>
</protein>
<sequence>MRKDPLFQMPTVRQSVASKKHRT</sequence>
<evidence type="ECO:0000256" key="1">
    <source>
        <dbReference type="SAM" id="MobiDB-lite"/>
    </source>
</evidence>
<dbReference type="AlphaFoldDB" id="A0A0E9PSB9"/>
<accession>A0A0E9PSB9</accession>
<proteinExistence type="predicted"/>
<dbReference type="EMBL" id="GBXM01101597">
    <property type="protein sequence ID" value="JAH06980.1"/>
    <property type="molecule type" value="Transcribed_RNA"/>
</dbReference>
<name>A0A0E9PSB9_ANGAN</name>
<reference evidence="2" key="1">
    <citation type="submission" date="2014-11" db="EMBL/GenBank/DDBJ databases">
        <authorList>
            <person name="Amaro Gonzalez C."/>
        </authorList>
    </citation>
    <scope>NUCLEOTIDE SEQUENCE</scope>
</reference>
<organism evidence="2">
    <name type="scientific">Anguilla anguilla</name>
    <name type="common">European freshwater eel</name>
    <name type="synonym">Muraena anguilla</name>
    <dbReference type="NCBI Taxonomy" id="7936"/>
    <lineage>
        <taxon>Eukaryota</taxon>
        <taxon>Metazoa</taxon>
        <taxon>Chordata</taxon>
        <taxon>Craniata</taxon>
        <taxon>Vertebrata</taxon>
        <taxon>Euteleostomi</taxon>
        <taxon>Actinopterygii</taxon>
        <taxon>Neopterygii</taxon>
        <taxon>Teleostei</taxon>
        <taxon>Anguilliformes</taxon>
        <taxon>Anguillidae</taxon>
        <taxon>Anguilla</taxon>
    </lineage>
</organism>
<feature type="region of interest" description="Disordered" evidence="1">
    <location>
        <begin position="1"/>
        <end position="23"/>
    </location>
</feature>